<evidence type="ECO:0000313" key="1">
    <source>
        <dbReference type="EMBL" id="RGV74084.1"/>
    </source>
</evidence>
<dbReference type="EMBL" id="QRZM01000008">
    <property type="protein sequence ID" value="RGV74084.1"/>
    <property type="molecule type" value="Genomic_DNA"/>
</dbReference>
<evidence type="ECO:0000313" key="2">
    <source>
        <dbReference type="Proteomes" id="UP000284543"/>
    </source>
</evidence>
<sequence length="62" mass="6635">MNQGCIFPRTFTPFLPGPVQMPAIITAQNSTMPGGPQIRPAPGIVLVCVLFQVQSLRTVLIA</sequence>
<comment type="caution">
    <text evidence="1">The sequence shown here is derived from an EMBL/GenBank/DDBJ whole genome shotgun (WGS) entry which is preliminary data.</text>
</comment>
<accession>A0A412Z2E2</accession>
<dbReference type="Proteomes" id="UP000284543">
    <property type="component" value="Unassembled WGS sequence"/>
</dbReference>
<name>A0A412Z2E2_9FIRM</name>
<dbReference type="AlphaFoldDB" id="A0A412Z2E2"/>
<proteinExistence type="predicted"/>
<organism evidence="1 2">
    <name type="scientific">Enterocloster bolteae</name>
    <dbReference type="NCBI Taxonomy" id="208479"/>
    <lineage>
        <taxon>Bacteria</taxon>
        <taxon>Bacillati</taxon>
        <taxon>Bacillota</taxon>
        <taxon>Clostridia</taxon>
        <taxon>Lachnospirales</taxon>
        <taxon>Lachnospiraceae</taxon>
        <taxon>Enterocloster</taxon>
    </lineage>
</organism>
<reference evidence="1 2" key="1">
    <citation type="submission" date="2018-08" db="EMBL/GenBank/DDBJ databases">
        <title>A genome reference for cultivated species of the human gut microbiota.</title>
        <authorList>
            <person name="Zou Y."/>
            <person name="Xue W."/>
            <person name="Luo G."/>
        </authorList>
    </citation>
    <scope>NUCLEOTIDE SEQUENCE [LARGE SCALE GENOMIC DNA]</scope>
    <source>
        <strain evidence="1 2">AF14-18</strain>
    </source>
</reference>
<protein>
    <submittedName>
        <fullName evidence="1">Uncharacterized protein</fullName>
    </submittedName>
</protein>
<gene>
    <name evidence="1" type="ORF">DWW02_19015</name>
</gene>